<dbReference type="RefSeq" id="XP_060413067.1">
    <property type="nucleotide sequence ID" value="XM_060551736.1"/>
</dbReference>
<comment type="caution">
    <text evidence="1">The sequence shown here is derived from an EMBL/GenBank/DDBJ whole genome shotgun (WGS) entry which is preliminary data.</text>
</comment>
<evidence type="ECO:0000313" key="2">
    <source>
        <dbReference type="Proteomes" id="UP001230504"/>
    </source>
</evidence>
<proteinExistence type="predicted"/>
<reference evidence="1" key="1">
    <citation type="submission" date="2021-06" db="EMBL/GenBank/DDBJ databases">
        <title>Comparative genomics, transcriptomics and evolutionary studies reveal genomic signatures of adaptation to plant cell wall in hemibiotrophic fungi.</title>
        <authorList>
            <consortium name="DOE Joint Genome Institute"/>
            <person name="Baroncelli R."/>
            <person name="Diaz J.F."/>
            <person name="Benocci T."/>
            <person name="Peng M."/>
            <person name="Battaglia E."/>
            <person name="Haridas S."/>
            <person name="Andreopoulos W."/>
            <person name="Labutti K."/>
            <person name="Pangilinan J."/>
            <person name="Floch G.L."/>
            <person name="Makela M.R."/>
            <person name="Henrissat B."/>
            <person name="Grigoriev I.V."/>
            <person name="Crouch J.A."/>
            <person name="De Vries R.P."/>
            <person name="Sukno S.A."/>
            <person name="Thon M.R."/>
        </authorList>
    </citation>
    <scope>NUCLEOTIDE SEQUENCE</scope>
    <source>
        <strain evidence="1">CBS 125086</strain>
    </source>
</reference>
<dbReference type="Proteomes" id="UP001230504">
    <property type="component" value="Unassembled WGS sequence"/>
</dbReference>
<evidence type="ECO:0000313" key="1">
    <source>
        <dbReference type="EMBL" id="KAK1586109.1"/>
    </source>
</evidence>
<sequence>MPSAVGSKIYRLYSARRRTDCKYTRHGPKYSLFSKPYRLRTTHICPDMYLASSDAPSAEGRNKGHATLHLNRLGSIFPPPRMSARPTLPIRVRGIIDRSSSFVVSSHLPNCLHIDALTAGRPATPAQVTSLTNYVSCIALLVHDVVRVKAN</sequence>
<accession>A0AAD8PXX7</accession>
<dbReference type="EMBL" id="JAHLJV010000038">
    <property type="protein sequence ID" value="KAK1586109.1"/>
    <property type="molecule type" value="Genomic_DNA"/>
</dbReference>
<keyword evidence="2" id="KW-1185">Reference proteome</keyword>
<gene>
    <name evidence="1" type="ORF">LY79DRAFT_240048</name>
</gene>
<organism evidence="1 2">
    <name type="scientific">Colletotrichum navitas</name>
    <dbReference type="NCBI Taxonomy" id="681940"/>
    <lineage>
        <taxon>Eukaryota</taxon>
        <taxon>Fungi</taxon>
        <taxon>Dikarya</taxon>
        <taxon>Ascomycota</taxon>
        <taxon>Pezizomycotina</taxon>
        <taxon>Sordariomycetes</taxon>
        <taxon>Hypocreomycetidae</taxon>
        <taxon>Glomerellales</taxon>
        <taxon>Glomerellaceae</taxon>
        <taxon>Colletotrichum</taxon>
        <taxon>Colletotrichum graminicola species complex</taxon>
    </lineage>
</organism>
<dbReference type="AlphaFoldDB" id="A0AAD8PXX7"/>
<protein>
    <submittedName>
        <fullName evidence="1">Uncharacterized protein</fullName>
    </submittedName>
</protein>
<name>A0AAD8PXX7_9PEZI</name>
<dbReference type="GeneID" id="85435976"/>